<proteinExistence type="predicted"/>
<comment type="caution">
    <text evidence="1">The sequence shown here is derived from an EMBL/GenBank/DDBJ whole genome shotgun (WGS) entry which is preliminary data.</text>
</comment>
<keyword evidence="2" id="KW-1185">Reference proteome</keyword>
<reference evidence="1 2" key="1">
    <citation type="submission" date="2019-03" db="EMBL/GenBank/DDBJ databases">
        <title>Genomic Encyclopedia of Archaeal and Bacterial Type Strains, Phase II (KMG-II): from individual species to whole genera.</title>
        <authorList>
            <person name="Goeker M."/>
        </authorList>
    </citation>
    <scope>NUCLEOTIDE SEQUENCE [LARGE SCALE GENOMIC DNA]</scope>
    <source>
        <strain evidence="1 2">DSM 15388</strain>
    </source>
</reference>
<dbReference type="GO" id="GO:0016740">
    <property type="term" value="F:transferase activity"/>
    <property type="evidence" value="ECO:0007669"/>
    <property type="project" value="UniProtKB-KW"/>
</dbReference>
<dbReference type="AlphaFoldDB" id="A0A4R3HX34"/>
<dbReference type="Proteomes" id="UP000295793">
    <property type="component" value="Unassembled WGS sequence"/>
</dbReference>
<dbReference type="Gene3D" id="3.30.460.40">
    <property type="match status" value="1"/>
</dbReference>
<dbReference type="EMBL" id="SLZR01000020">
    <property type="protein sequence ID" value="TCS37163.1"/>
    <property type="molecule type" value="Genomic_DNA"/>
</dbReference>
<evidence type="ECO:0000313" key="1">
    <source>
        <dbReference type="EMBL" id="TCS37163.1"/>
    </source>
</evidence>
<protein>
    <submittedName>
        <fullName evidence="1">Putative nucleotidyltransferase-like protein</fullName>
    </submittedName>
</protein>
<keyword evidence="1" id="KW-0808">Transferase</keyword>
<name>A0A4R3HX34_9GAMM</name>
<dbReference type="RefSeq" id="WP_132703427.1">
    <property type="nucleotide sequence ID" value="NZ_SLZR01000020.1"/>
</dbReference>
<accession>A0A4R3HX34</accession>
<evidence type="ECO:0000313" key="2">
    <source>
        <dbReference type="Proteomes" id="UP000295793"/>
    </source>
</evidence>
<organism evidence="1 2">
    <name type="scientific">Reinekea marinisedimentorum</name>
    <dbReference type="NCBI Taxonomy" id="230495"/>
    <lineage>
        <taxon>Bacteria</taxon>
        <taxon>Pseudomonadati</taxon>
        <taxon>Pseudomonadota</taxon>
        <taxon>Gammaproteobacteria</taxon>
        <taxon>Oceanospirillales</taxon>
        <taxon>Saccharospirillaceae</taxon>
        <taxon>Reinekea</taxon>
    </lineage>
</organism>
<gene>
    <name evidence="1" type="ORF">BCF53_12022</name>
</gene>
<dbReference type="InterPro" id="IPR039498">
    <property type="entry name" value="NTP_transf_5"/>
</dbReference>
<sequence>MQTKDDTLPILALACWDEEQFKRRVPSNIEGVLQLAFQEETKHWRVLPLIHQNLIKAGLFSQLSPELQSKLKATTQKSVANNLAMKSQLASVLALFKANEVPCILLKGMAFSGWIYDDAYPRGSRDIDMLVKEKDFEKAKSLLQEIMDSYTAPGAGPLIGLYEESFIPKGKSGMAIDLHKSITYPQVFNIDECQLWQRSLEHPNYCSEYVRVLSKEDSIIHQAIHCYRDFDFNRYSLVDFHCLKESHDVIFESVEARAKALGCSKVLSLFLASYSVLEGSVKGGINSQHSKGVDFKLVEWLMKTKRQTRNSFVSRVVQAILLYLLPDNKRGVISLYNRFISRSVKAY</sequence>
<dbReference type="Pfam" id="PF14907">
    <property type="entry name" value="NTP_transf_5"/>
    <property type="match status" value="1"/>
</dbReference>
<dbReference type="OrthoDB" id="6387869at2"/>